<evidence type="ECO:0000256" key="1">
    <source>
        <dbReference type="ARBA" id="ARBA00023242"/>
    </source>
</evidence>
<organism evidence="5 6">
    <name type="scientific">Sporothrix stenoceras</name>
    <dbReference type="NCBI Taxonomy" id="5173"/>
    <lineage>
        <taxon>Eukaryota</taxon>
        <taxon>Fungi</taxon>
        <taxon>Dikarya</taxon>
        <taxon>Ascomycota</taxon>
        <taxon>Pezizomycotina</taxon>
        <taxon>Sordariomycetes</taxon>
        <taxon>Sordariomycetidae</taxon>
        <taxon>Ophiostomatales</taxon>
        <taxon>Ophiostomataceae</taxon>
        <taxon>Sporothrix</taxon>
    </lineage>
</organism>
<dbReference type="PANTHER" id="PTHR47785">
    <property type="entry name" value="ZN(II)2CYS6 TRANSCRIPTION FACTOR (EUROFUNG)-RELATED-RELATED"/>
    <property type="match status" value="1"/>
</dbReference>
<feature type="region of interest" description="Disordered" evidence="3">
    <location>
        <begin position="153"/>
        <end position="179"/>
    </location>
</feature>
<feature type="compositionally biased region" description="Basic and acidic residues" evidence="3">
    <location>
        <begin position="170"/>
        <end position="179"/>
    </location>
</feature>
<name>A0ABR3Z967_9PEZI</name>
<gene>
    <name evidence="5" type="ORF">Sste5346_004753</name>
</gene>
<dbReference type="Pfam" id="PF00172">
    <property type="entry name" value="Zn_clus"/>
    <property type="match status" value="1"/>
</dbReference>
<dbReference type="Gene3D" id="4.10.240.10">
    <property type="entry name" value="Zn(2)-C6 fungal-type DNA-binding domain"/>
    <property type="match status" value="1"/>
</dbReference>
<dbReference type="EMBL" id="JAWCUI010000023">
    <property type="protein sequence ID" value="KAL1896368.1"/>
    <property type="molecule type" value="Genomic_DNA"/>
</dbReference>
<dbReference type="PROSITE" id="PS00463">
    <property type="entry name" value="ZN2_CY6_FUNGAL_1"/>
    <property type="match status" value="1"/>
</dbReference>
<evidence type="ECO:0000259" key="4">
    <source>
        <dbReference type="PROSITE" id="PS50048"/>
    </source>
</evidence>
<reference evidence="5 6" key="1">
    <citation type="journal article" date="2024" name="IMA Fungus">
        <title>IMA Genome - F19 : A genome assembly and annotation guide to empower mycologists, including annotated draft genome sequences of Ceratocystis pirilliformis, Diaporthe australafricana, Fusarium ophioides, Paecilomyces lecythidis, and Sporothrix stenoceras.</title>
        <authorList>
            <person name="Aylward J."/>
            <person name="Wilson A.M."/>
            <person name="Visagie C.M."/>
            <person name="Spraker J."/>
            <person name="Barnes I."/>
            <person name="Buitendag C."/>
            <person name="Ceriani C."/>
            <person name="Del Mar Angel L."/>
            <person name="du Plessis D."/>
            <person name="Fuchs T."/>
            <person name="Gasser K."/>
            <person name="Kramer D."/>
            <person name="Li W."/>
            <person name="Munsamy K."/>
            <person name="Piso A."/>
            <person name="Price J.L."/>
            <person name="Sonnekus B."/>
            <person name="Thomas C."/>
            <person name="van der Nest A."/>
            <person name="van Dijk A."/>
            <person name="van Heerden A."/>
            <person name="van Vuuren N."/>
            <person name="Yilmaz N."/>
            <person name="Duong T.A."/>
            <person name="van der Merwe N.A."/>
            <person name="Wingfield M.J."/>
            <person name="Wingfield B.D."/>
        </authorList>
    </citation>
    <scope>NUCLEOTIDE SEQUENCE [LARGE SCALE GENOMIC DNA]</scope>
    <source>
        <strain evidence="5 6">CMW 5346</strain>
    </source>
</reference>
<feature type="domain" description="Zn(2)-C6 fungal-type" evidence="4">
    <location>
        <begin position="24"/>
        <end position="54"/>
    </location>
</feature>
<feature type="region of interest" description="Disordered" evidence="3">
    <location>
        <begin position="328"/>
        <end position="367"/>
    </location>
</feature>
<dbReference type="InterPro" id="IPR001138">
    <property type="entry name" value="Zn2Cys6_DnaBD"/>
</dbReference>
<evidence type="ECO:0000313" key="5">
    <source>
        <dbReference type="EMBL" id="KAL1896368.1"/>
    </source>
</evidence>
<feature type="compositionally biased region" description="Polar residues" evidence="3">
    <location>
        <begin position="328"/>
        <end position="339"/>
    </location>
</feature>
<proteinExistence type="predicted"/>
<dbReference type="PROSITE" id="PS50048">
    <property type="entry name" value="ZN2_CY6_FUNGAL_2"/>
    <property type="match status" value="1"/>
</dbReference>
<feature type="coiled-coil region" evidence="2">
    <location>
        <begin position="64"/>
        <end position="91"/>
    </location>
</feature>
<protein>
    <recommendedName>
        <fullName evidence="4">Zn(2)-C6 fungal-type domain-containing protein</fullName>
    </recommendedName>
</protein>
<dbReference type="InterPro" id="IPR036864">
    <property type="entry name" value="Zn2-C6_fun-type_DNA-bd_sf"/>
</dbReference>
<feature type="compositionally biased region" description="Polar residues" evidence="3">
    <location>
        <begin position="550"/>
        <end position="561"/>
    </location>
</feature>
<dbReference type="CDD" id="cd12148">
    <property type="entry name" value="fungal_TF_MHR"/>
    <property type="match status" value="1"/>
</dbReference>
<keyword evidence="2" id="KW-0175">Coiled coil</keyword>
<keyword evidence="6" id="KW-1185">Reference proteome</keyword>
<evidence type="ECO:0000256" key="3">
    <source>
        <dbReference type="SAM" id="MobiDB-lite"/>
    </source>
</evidence>
<evidence type="ECO:0000256" key="2">
    <source>
        <dbReference type="SAM" id="Coils"/>
    </source>
</evidence>
<dbReference type="SUPFAM" id="SSF57701">
    <property type="entry name" value="Zn2/Cys6 DNA-binding domain"/>
    <property type="match status" value="1"/>
</dbReference>
<dbReference type="InterPro" id="IPR053181">
    <property type="entry name" value="EcdB-like_regulator"/>
</dbReference>
<dbReference type="Proteomes" id="UP001583186">
    <property type="component" value="Unassembled WGS sequence"/>
</dbReference>
<feature type="compositionally biased region" description="Low complexity" evidence="3">
    <location>
        <begin position="350"/>
        <end position="361"/>
    </location>
</feature>
<accession>A0ABR3Z967</accession>
<evidence type="ECO:0000313" key="6">
    <source>
        <dbReference type="Proteomes" id="UP001583186"/>
    </source>
</evidence>
<feature type="region of interest" description="Disordered" evidence="3">
    <location>
        <begin position="539"/>
        <end position="579"/>
    </location>
</feature>
<keyword evidence="1" id="KW-0539">Nucleus</keyword>
<dbReference type="CDD" id="cd00067">
    <property type="entry name" value="GAL4"/>
    <property type="match status" value="1"/>
</dbReference>
<sequence>MSSNGGTSAAAAAAIRGGGRVLLACDSCRQRKSRCDGLRPRCSHCVQSGRTCLYRPTPTNLESDASVLARLADTEARLQALEEKNRMLLAALPTLSPANALAASVGAPVATAAAVGGSPQSMELFHHQQQQHHHLLNQHQQYQQQQQNFNNLQNQSHGPAVQVQQPDSSTPHEKTRAPPDLHTAAAFKLLTCWPRLTINMTIPQLDTQTYLTRCDQADPLLVLPGDGTDEGLRLDDTLAPWQASLALEQLYAPNVLQNLPVGMVALLEAVPILQRDHVVASFAEAINNSNNNGGSTSVSVSHVSDPMDADMDVMDEMTVAAATQLQQFHGGSTHNTNGDSMYDRQHRPHQLNGHQQQQQQQQHRRLGQQPPIDYDRMSFAQLLMLSIGIRTSMGCRGMEVHRQRTPFDPPSRQSLMALSAHTCSLALQKLWMLQAGPTEELVPLVLLLAHYLADFWVRPFHARGLLRSIDPAIKHMAMLQADDPLVTLYARLHFTLESDIITELNGFCTLSSAALLAMPPLETAGASSMVPVSSLLMAASPPTPSTSTSNLSAVDSSAVNGHQQHNPNPHQQRPPQRSPTFHVENHVRLRILLNRILHLLYAPTKAYAQPHELADIVSSLTAGLRTWYQAQPPDQQFVRDATVFSINQPSAVATNMSLRLRETALRYFGCVFLLHRPVLYFFLHKDLEYTVRPPENVRTLHVDREPWVLESCRDCIESAALLIHLSCLTPEERGTSAGNEDGSCVEDIFGSWCNLQMLFAAYLILLQVRSVPSLMPVFRNIGDMDALLDKVERAFTTHPIHKSLVLDKTLAILQDERRNFEAASPLAHMT</sequence>
<feature type="compositionally biased region" description="Low complexity" evidence="3">
    <location>
        <begin position="562"/>
        <end position="575"/>
    </location>
</feature>
<dbReference type="SMART" id="SM00066">
    <property type="entry name" value="GAL4"/>
    <property type="match status" value="1"/>
</dbReference>
<comment type="caution">
    <text evidence="5">The sequence shown here is derived from an EMBL/GenBank/DDBJ whole genome shotgun (WGS) entry which is preliminary data.</text>
</comment>